<dbReference type="PROSITE" id="PS50850">
    <property type="entry name" value="MFS"/>
    <property type="match status" value="1"/>
</dbReference>
<keyword evidence="8" id="KW-1185">Reference proteome</keyword>
<dbReference type="GO" id="GO:0022857">
    <property type="term" value="F:transmembrane transporter activity"/>
    <property type="evidence" value="ECO:0007669"/>
    <property type="project" value="InterPro"/>
</dbReference>
<feature type="transmembrane region" description="Helical" evidence="5">
    <location>
        <begin position="126"/>
        <end position="147"/>
    </location>
</feature>
<dbReference type="Pfam" id="PF07690">
    <property type="entry name" value="MFS_1"/>
    <property type="match status" value="1"/>
</dbReference>
<reference evidence="7 8" key="2">
    <citation type="submission" date="2021-10" db="EMBL/GenBank/DDBJ databases">
        <authorList>
            <person name="Piombo E."/>
        </authorList>
    </citation>
    <scope>NUCLEOTIDE SEQUENCE [LARGE SCALE GENOMIC DNA]</scope>
</reference>
<feature type="domain" description="Major facilitator superfamily (MFS) profile" evidence="6">
    <location>
        <begin position="1"/>
        <end position="488"/>
    </location>
</feature>
<dbReference type="EMBL" id="CABFNO020001466">
    <property type="protein sequence ID" value="CAG9989463.1"/>
    <property type="molecule type" value="Genomic_DNA"/>
</dbReference>
<feature type="transmembrane region" description="Helical" evidence="5">
    <location>
        <begin position="197"/>
        <end position="218"/>
    </location>
</feature>
<evidence type="ECO:0000259" key="6">
    <source>
        <dbReference type="PROSITE" id="PS50850"/>
    </source>
</evidence>
<dbReference type="PANTHER" id="PTHR23501:SF199">
    <property type="entry name" value="MFS EFFLUX TRANSPORTER INPD-RELATED"/>
    <property type="match status" value="1"/>
</dbReference>
<dbReference type="InterPro" id="IPR020846">
    <property type="entry name" value="MFS_dom"/>
</dbReference>
<reference evidence="8" key="1">
    <citation type="submission" date="2019-06" db="EMBL/GenBank/DDBJ databases">
        <authorList>
            <person name="Broberg M."/>
        </authorList>
    </citation>
    <scope>NUCLEOTIDE SEQUENCE [LARGE SCALE GENOMIC DNA]</scope>
</reference>
<evidence type="ECO:0000313" key="7">
    <source>
        <dbReference type="EMBL" id="CAG9989463.1"/>
    </source>
</evidence>
<name>A0A9N9UJT2_9HYPO</name>
<dbReference type="PANTHER" id="PTHR23501">
    <property type="entry name" value="MAJOR FACILITATOR SUPERFAMILY"/>
    <property type="match status" value="1"/>
</dbReference>
<keyword evidence="3 5" id="KW-1133">Transmembrane helix</keyword>
<feature type="transmembrane region" description="Helical" evidence="5">
    <location>
        <begin position="67"/>
        <end position="86"/>
    </location>
</feature>
<comment type="subcellular location">
    <subcellularLocation>
        <location evidence="1">Membrane</location>
        <topology evidence="1">Multi-pass membrane protein</topology>
    </subcellularLocation>
</comment>
<evidence type="ECO:0000256" key="1">
    <source>
        <dbReference type="ARBA" id="ARBA00004141"/>
    </source>
</evidence>
<keyword evidence="2 5" id="KW-0812">Transmembrane</keyword>
<dbReference type="OrthoDB" id="2985014at2759"/>
<dbReference type="AlphaFoldDB" id="A0A9N9UJT2"/>
<protein>
    <recommendedName>
        <fullName evidence="6">Major facilitator superfamily (MFS) profile domain-containing protein</fullName>
    </recommendedName>
</protein>
<feature type="transmembrane region" description="Helical" evidence="5">
    <location>
        <begin position="466"/>
        <end position="485"/>
    </location>
</feature>
<proteinExistence type="predicted"/>
<dbReference type="GO" id="GO:0005886">
    <property type="term" value="C:plasma membrane"/>
    <property type="evidence" value="ECO:0007669"/>
    <property type="project" value="TreeGrafter"/>
</dbReference>
<dbReference type="Proteomes" id="UP000754883">
    <property type="component" value="Unassembled WGS sequence"/>
</dbReference>
<gene>
    <name evidence="7" type="ORF">CBYS24578_00017282</name>
</gene>
<feature type="transmembrane region" description="Helical" evidence="5">
    <location>
        <begin position="230"/>
        <end position="247"/>
    </location>
</feature>
<keyword evidence="4 5" id="KW-0472">Membrane</keyword>
<dbReference type="InterPro" id="IPR036259">
    <property type="entry name" value="MFS_trans_sf"/>
</dbReference>
<feature type="transmembrane region" description="Helical" evidence="5">
    <location>
        <begin position="153"/>
        <end position="176"/>
    </location>
</feature>
<evidence type="ECO:0000256" key="2">
    <source>
        <dbReference type="ARBA" id="ARBA00022692"/>
    </source>
</evidence>
<dbReference type="Gene3D" id="1.20.1250.20">
    <property type="entry name" value="MFS general substrate transporter like domains"/>
    <property type="match status" value="1"/>
</dbReference>
<evidence type="ECO:0000313" key="8">
    <source>
        <dbReference type="Proteomes" id="UP000754883"/>
    </source>
</evidence>
<evidence type="ECO:0000256" key="3">
    <source>
        <dbReference type="ARBA" id="ARBA00022989"/>
    </source>
</evidence>
<dbReference type="InterPro" id="IPR011701">
    <property type="entry name" value="MFS"/>
</dbReference>
<comment type="caution">
    <text evidence="7">The sequence shown here is derived from an EMBL/GenBank/DDBJ whole genome shotgun (WGS) entry which is preliminary data.</text>
</comment>
<feature type="transmembrane region" description="Helical" evidence="5">
    <location>
        <begin position="300"/>
        <end position="322"/>
    </location>
</feature>
<accession>A0A9N9UJT2</accession>
<dbReference type="SUPFAM" id="SSF103473">
    <property type="entry name" value="MFS general substrate transporter"/>
    <property type="match status" value="1"/>
</dbReference>
<evidence type="ECO:0000256" key="5">
    <source>
        <dbReference type="SAM" id="Phobius"/>
    </source>
</evidence>
<evidence type="ECO:0000256" key="4">
    <source>
        <dbReference type="ARBA" id="ARBA00023136"/>
    </source>
</evidence>
<dbReference type="Gene3D" id="1.20.1720.10">
    <property type="entry name" value="Multidrug resistance protein D"/>
    <property type="match status" value="1"/>
</dbReference>
<sequence>MWYILESHRLMLFATQDSTILAVAIPSITRHFGTTEHIGWYLSIYRITSGSFQPMVGKLYSLMPPKLLVLVSLAIFIAGVAISAAAPSSVVFIIGRAIVGLGTAGVTAGVFAIIIQLCHLRRRPTYASIGAATEAMASLAAPLLGGVLVDSLSWRWCFLVEIPVLTAGFLIMVIFLEVPAGKTLTGDLSLRRLSEKADIYGTALFVPAFTLLILALQWGGTKYQWSDWRVILPLVFCLVLLLVFALLQTRLGDQAVLPPRIVKRRNVLCGFLFASCNNGALSIIEYYMPTYFQVVHRVSATTSGLLVLPSGAGLVLFVPLAGALTSHCGYPNPFMLLNGLLLPVATGLLTTVSKYPETWKLLVYQALLGSSVGIGFQGPQVAVQAILSDDDAQIGISIIQLAQAMGPAVFVASAQTILKTHLPSEMADCISRPAPTEEPSVINGLDQCAEDGVVTSHYGNVLSKCFYLSCGLSVMALIGSLSMSWHSIKDKKKHQEDDLQVENVPDLCLSSLPSSGLTSPQ</sequence>
<organism evidence="7 8">
    <name type="scientific">Clonostachys byssicola</name>
    <dbReference type="NCBI Taxonomy" id="160290"/>
    <lineage>
        <taxon>Eukaryota</taxon>
        <taxon>Fungi</taxon>
        <taxon>Dikarya</taxon>
        <taxon>Ascomycota</taxon>
        <taxon>Pezizomycotina</taxon>
        <taxon>Sordariomycetes</taxon>
        <taxon>Hypocreomycetidae</taxon>
        <taxon>Hypocreales</taxon>
        <taxon>Bionectriaceae</taxon>
        <taxon>Clonostachys</taxon>
    </lineage>
</organism>
<feature type="transmembrane region" description="Helical" evidence="5">
    <location>
        <begin position="92"/>
        <end position="114"/>
    </location>
</feature>
<feature type="transmembrane region" description="Helical" evidence="5">
    <location>
        <begin position="267"/>
        <end position="288"/>
    </location>
</feature>